<evidence type="ECO:0000256" key="3">
    <source>
        <dbReference type="ARBA" id="ARBA00011964"/>
    </source>
</evidence>
<evidence type="ECO:0000256" key="1">
    <source>
        <dbReference type="ARBA" id="ARBA00004477"/>
    </source>
</evidence>
<evidence type="ECO:0000256" key="8">
    <source>
        <dbReference type="ARBA" id="ARBA00022989"/>
    </source>
</evidence>
<dbReference type="GO" id="GO:0005789">
    <property type="term" value="C:endoplasmic reticulum membrane"/>
    <property type="evidence" value="ECO:0007669"/>
    <property type="project" value="UniProtKB-SubCell"/>
</dbReference>
<feature type="transmembrane region" description="Helical" evidence="11">
    <location>
        <begin position="29"/>
        <end position="48"/>
    </location>
</feature>
<keyword evidence="6 11" id="KW-0812">Transmembrane</keyword>
<dbReference type="AlphaFoldDB" id="A0AAD1XCN8"/>
<dbReference type="InterPro" id="IPR007873">
    <property type="entry name" value="Glycosyltransferase_ALG3"/>
</dbReference>
<evidence type="ECO:0000256" key="5">
    <source>
        <dbReference type="ARBA" id="ARBA00022679"/>
    </source>
</evidence>
<evidence type="ECO:0000256" key="9">
    <source>
        <dbReference type="ARBA" id="ARBA00023136"/>
    </source>
</evidence>
<dbReference type="GO" id="GO:0052925">
    <property type="term" value="F:dol-P-Man:Man(5)GlcNAc(2)-PP-Dol alpha-1,3-mannosyltransferase activity"/>
    <property type="evidence" value="ECO:0007669"/>
    <property type="project" value="UniProtKB-EC"/>
</dbReference>
<sequence length="128" mass="14808">MGLFETNLPGTIHMAISLIPKKRLINPEYTLDVLFTCNFIGICFARSLHYQFYSWYFHTIPWLLVSCPAYGNFSILIFLAIEVCWNMFPPSVLWSSILSVAHALILLGIISKRRIDVIYFTSDKKKIE</sequence>
<comment type="caution">
    <text evidence="12">The sequence shown here is derived from an EMBL/GenBank/DDBJ whole genome shotgun (WGS) entry which is preliminary data.</text>
</comment>
<dbReference type="PANTHER" id="PTHR12646">
    <property type="entry name" value="NOT56 - RELATED"/>
    <property type="match status" value="1"/>
</dbReference>
<feature type="transmembrane region" description="Helical" evidence="11">
    <location>
        <begin position="60"/>
        <end position="81"/>
    </location>
</feature>
<evidence type="ECO:0000313" key="13">
    <source>
        <dbReference type="Proteomes" id="UP001295684"/>
    </source>
</evidence>
<keyword evidence="4" id="KW-0328">Glycosyltransferase</keyword>
<reference evidence="12" key="1">
    <citation type="submission" date="2023-07" db="EMBL/GenBank/DDBJ databases">
        <authorList>
            <consortium name="AG Swart"/>
            <person name="Singh M."/>
            <person name="Singh A."/>
            <person name="Seah K."/>
            <person name="Emmerich C."/>
        </authorList>
    </citation>
    <scope>NUCLEOTIDE SEQUENCE</scope>
    <source>
        <strain evidence="12">DP1</strain>
    </source>
</reference>
<comment type="pathway">
    <text evidence="2">Protein modification; protein glycosylation.</text>
</comment>
<keyword evidence="5" id="KW-0808">Transferase</keyword>
<organism evidence="12 13">
    <name type="scientific">Euplotes crassus</name>
    <dbReference type="NCBI Taxonomy" id="5936"/>
    <lineage>
        <taxon>Eukaryota</taxon>
        <taxon>Sar</taxon>
        <taxon>Alveolata</taxon>
        <taxon>Ciliophora</taxon>
        <taxon>Intramacronucleata</taxon>
        <taxon>Spirotrichea</taxon>
        <taxon>Hypotrichia</taxon>
        <taxon>Euplotida</taxon>
        <taxon>Euplotidae</taxon>
        <taxon>Moneuplotes</taxon>
    </lineage>
</organism>
<dbReference type="EC" id="2.4.1.258" evidence="3"/>
<evidence type="ECO:0000256" key="11">
    <source>
        <dbReference type="SAM" id="Phobius"/>
    </source>
</evidence>
<keyword evidence="8 11" id="KW-1133">Transmembrane helix</keyword>
<evidence type="ECO:0000256" key="2">
    <source>
        <dbReference type="ARBA" id="ARBA00004922"/>
    </source>
</evidence>
<comment type="catalytic activity">
    <reaction evidence="10">
        <text>an alpha-D-Man-(1-&gt;2)-alpha-D-Man-(1-&gt;2)-alpha-D-Man-(1-&gt;3)-[alpha-D-Man-(1-&gt;6)]-beta-D-Man-(1-&gt;4)-beta-D-GlcNAc-(1-&gt;4)-alpha-D-GlcNAc-diphospho-di-trans,poly-cis-dolichol + a di-trans,poly-cis-dolichyl beta-D-mannosyl phosphate = an alpha-D-Man-(1-&gt;2)-alpha-D-Man-(1-&gt;2)-alpha-D-Man-(1-&gt;3)-[alpha-D-Man-(1-&gt;3)-alpha-D-Man-(1-&gt;6)]-beta-D-Man-(1-&gt;4)-beta-D-GlcNAc-(1-&gt;4)-alpha-D-GlcNAc-diphospho-di-trans,poly-cis-dolichol + a di-trans,poly-cis-dolichyl phosphate + H(+)</text>
        <dbReference type="Rhea" id="RHEA:29527"/>
        <dbReference type="Rhea" id="RHEA-COMP:19498"/>
        <dbReference type="Rhea" id="RHEA-COMP:19501"/>
        <dbReference type="Rhea" id="RHEA-COMP:19516"/>
        <dbReference type="Rhea" id="RHEA-COMP:19517"/>
        <dbReference type="ChEBI" id="CHEBI:15378"/>
        <dbReference type="ChEBI" id="CHEBI:57683"/>
        <dbReference type="ChEBI" id="CHEBI:58211"/>
        <dbReference type="ChEBI" id="CHEBI:132515"/>
        <dbReference type="ChEBI" id="CHEBI:132516"/>
        <dbReference type="EC" id="2.4.1.258"/>
    </reaction>
    <physiologicalReaction direction="left-to-right" evidence="10">
        <dbReference type="Rhea" id="RHEA:29528"/>
    </physiologicalReaction>
</comment>
<gene>
    <name evidence="12" type="ORF">ECRASSUSDP1_LOCUS12716</name>
</gene>
<name>A0AAD1XCN8_EUPCR</name>
<dbReference type="Proteomes" id="UP001295684">
    <property type="component" value="Unassembled WGS sequence"/>
</dbReference>
<keyword evidence="9 11" id="KW-0472">Membrane</keyword>
<evidence type="ECO:0000256" key="7">
    <source>
        <dbReference type="ARBA" id="ARBA00022824"/>
    </source>
</evidence>
<dbReference type="EMBL" id="CAMPGE010012622">
    <property type="protein sequence ID" value="CAI2371394.1"/>
    <property type="molecule type" value="Genomic_DNA"/>
</dbReference>
<dbReference type="PANTHER" id="PTHR12646:SF0">
    <property type="entry name" value="DOL-P-MAN:MAN(5)GLCNAC(2)-PP-DOL ALPHA-1,3-MANNOSYLTRANSFERASE"/>
    <property type="match status" value="1"/>
</dbReference>
<evidence type="ECO:0000256" key="6">
    <source>
        <dbReference type="ARBA" id="ARBA00022692"/>
    </source>
</evidence>
<evidence type="ECO:0000256" key="10">
    <source>
        <dbReference type="ARBA" id="ARBA00049506"/>
    </source>
</evidence>
<evidence type="ECO:0000256" key="4">
    <source>
        <dbReference type="ARBA" id="ARBA00022676"/>
    </source>
</evidence>
<keyword evidence="13" id="KW-1185">Reference proteome</keyword>
<protein>
    <recommendedName>
        <fullName evidence="3">dolichyl-P-Man:Man5GlcNAc2-PP-dolichol alpha-1,3-mannosyltransferase</fullName>
        <ecNumber evidence="3">2.4.1.258</ecNumber>
    </recommendedName>
</protein>
<evidence type="ECO:0000313" key="12">
    <source>
        <dbReference type="EMBL" id="CAI2371394.1"/>
    </source>
</evidence>
<comment type="subcellular location">
    <subcellularLocation>
        <location evidence="1">Endoplasmic reticulum membrane</location>
        <topology evidence="1">Multi-pass membrane protein</topology>
    </subcellularLocation>
</comment>
<dbReference type="Pfam" id="PF05208">
    <property type="entry name" value="ALG3"/>
    <property type="match status" value="1"/>
</dbReference>
<keyword evidence="7" id="KW-0256">Endoplasmic reticulum</keyword>
<accession>A0AAD1XCN8</accession>
<proteinExistence type="predicted"/>
<feature type="transmembrane region" description="Helical" evidence="11">
    <location>
        <begin position="93"/>
        <end position="110"/>
    </location>
</feature>